<dbReference type="Proteomes" id="UP001310594">
    <property type="component" value="Unassembled WGS sequence"/>
</dbReference>
<accession>A0AAN7W746</accession>
<dbReference type="AlphaFoldDB" id="A0AAN7W746"/>
<sequence length="421" mass="45797">MSVSPGFPEIWEPQILSASWGDADVTRMVQGICDQQLYTITGGDMVNPSEILNITFVPTVGLFGNLDPFPGHPKTLVVVYKMNVVGQTKISPFVNPQTLRIQENQTCEISGRRSLVDPPRWTPTVPQDGVAILAAFYGTHDITSTIAALTFPGGAPGQKIYTTIQVPVGNSTLVGPDPQVGIPKQCCITYAYFYSATDIEVHMQTAREGGQINILTGPPVRPPPPPPHLNIRAANFGGEDVTSQIQALVTSDQKFQIMMSPFPADWTDPRPGVLPDGDTVQKTLSILYQWDGRPLELLVTHDGTGKSVIDPNVAVDSSRTRYFLTPDNKGLPSEPLILAVIWGIMQGRTTPVDPSAWQQIQNTGTLTPSNTFFGFDGSFNNPKTCQIFYEWVDTGKFGCFACNEGTALVNVNVDGWEKGQS</sequence>
<name>A0AAN7W746_9PEZI</name>
<dbReference type="EMBL" id="JAVRQU010000008">
    <property type="protein sequence ID" value="KAK5699556.1"/>
    <property type="molecule type" value="Genomic_DNA"/>
</dbReference>
<proteinExistence type="predicted"/>
<evidence type="ECO:0000313" key="2">
    <source>
        <dbReference type="Proteomes" id="UP001310594"/>
    </source>
</evidence>
<comment type="caution">
    <text evidence="1">The sequence shown here is derived from an EMBL/GenBank/DDBJ whole genome shotgun (WGS) entry which is preliminary data.</text>
</comment>
<protein>
    <submittedName>
        <fullName evidence="1">Uncharacterized protein</fullName>
    </submittedName>
</protein>
<reference evidence="1" key="1">
    <citation type="submission" date="2023-08" db="EMBL/GenBank/DDBJ databases">
        <title>Black Yeasts Isolated from many extreme environments.</title>
        <authorList>
            <person name="Coleine C."/>
            <person name="Stajich J.E."/>
            <person name="Selbmann L."/>
        </authorList>
    </citation>
    <scope>NUCLEOTIDE SEQUENCE</scope>
    <source>
        <strain evidence="1">CCFEE 5810</strain>
    </source>
</reference>
<gene>
    <name evidence="1" type="ORF">LTR97_005684</name>
</gene>
<organism evidence="1 2">
    <name type="scientific">Elasticomyces elasticus</name>
    <dbReference type="NCBI Taxonomy" id="574655"/>
    <lineage>
        <taxon>Eukaryota</taxon>
        <taxon>Fungi</taxon>
        <taxon>Dikarya</taxon>
        <taxon>Ascomycota</taxon>
        <taxon>Pezizomycotina</taxon>
        <taxon>Dothideomycetes</taxon>
        <taxon>Dothideomycetidae</taxon>
        <taxon>Mycosphaerellales</taxon>
        <taxon>Teratosphaeriaceae</taxon>
        <taxon>Elasticomyces</taxon>
    </lineage>
</organism>
<evidence type="ECO:0000313" key="1">
    <source>
        <dbReference type="EMBL" id="KAK5699556.1"/>
    </source>
</evidence>